<name>A0ABN9PCD8_9DINO</name>
<evidence type="ECO:0000259" key="6">
    <source>
        <dbReference type="Pfam" id="PF00520"/>
    </source>
</evidence>
<dbReference type="InterPro" id="IPR027359">
    <property type="entry name" value="Volt_channel_dom_sf"/>
</dbReference>
<evidence type="ECO:0000313" key="7">
    <source>
        <dbReference type="EMBL" id="CAK0790520.1"/>
    </source>
</evidence>
<feature type="transmembrane region" description="Helical" evidence="5">
    <location>
        <begin position="77"/>
        <end position="99"/>
    </location>
</feature>
<sequence>RQQKLRAHIQECQEKAKAFDRQIGEKTKRRDKVLPPGPTCLYFLEMRFFIVLSAVVIVWNMVTMVKEAVEAESADRLFWLDQFFMVFYIVELVLRAALYQGQFLWGSPADVWGNWLDLVVVSSGVLDMYLLPRFEHKRRE</sequence>
<dbReference type="EMBL" id="CAUYUJ010000440">
    <property type="protein sequence ID" value="CAK0790520.1"/>
    <property type="molecule type" value="Genomic_DNA"/>
</dbReference>
<evidence type="ECO:0000313" key="8">
    <source>
        <dbReference type="Proteomes" id="UP001189429"/>
    </source>
</evidence>
<evidence type="ECO:0000256" key="4">
    <source>
        <dbReference type="ARBA" id="ARBA00023136"/>
    </source>
</evidence>
<protein>
    <recommendedName>
        <fullName evidence="6">Ion transport domain-containing protein</fullName>
    </recommendedName>
</protein>
<reference evidence="7" key="1">
    <citation type="submission" date="2023-10" db="EMBL/GenBank/DDBJ databases">
        <authorList>
            <person name="Chen Y."/>
            <person name="Shah S."/>
            <person name="Dougan E. K."/>
            <person name="Thang M."/>
            <person name="Chan C."/>
        </authorList>
    </citation>
    <scope>NUCLEOTIDE SEQUENCE [LARGE SCALE GENOMIC DNA]</scope>
</reference>
<keyword evidence="4 5" id="KW-0472">Membrane</keyword>
<evidence type="ECO:0000256" key="2">
    <source>
        <dbReference type="ARBA" id="ARBA00022692"/>
    </source>
</evidence>
<feature type="domain" description="Ion transport" evidence="6">
    <location>
        <begin position="47"/>
        <end position="130"/>
    </location>
</feature>
<evidence type="ECO:0000256" key="1">
    <source>
        <dbReference type="ARBA" id="ARBA00004141"/>
    </source>
</evidence>
<keyword evidence="8" id="KW-1185">Reference proteome</keyword>
<gene>
    <name evidence="7" type="ORF">PCOR1329_LOCUS1778</name>
</gene>
<keyword evidence="3 5" id="KW-1133">Transmembrane helix</keyword>
<evidence type="ECO:0000256" key="3">
    <source>
        <dbReference type="ARBA" id="ARBA00022989"/>
    </source>
</evidence>
<dbReference type="InterPro" id="IPR005821">
    <property type="entry name" value="Ion_trans_dom"/>
</dbReference>
<keyword evidence="2 5" id="KW-0812">Transmembrane</keyword>
<comment type="subcellular location">
    <subcellularLocation>
        <location evidence="1">Membrane</location>
        <topology evidence="1">Multi-pass membrane protein</topology>
    </subcellularLocation>
</comment>
<proteinExistence type="predicted"/>
<dbReference type="SUPFAM" id="SSF81324">
    <property type="entry name" value="Voltage-gated potassium channels"/>
    <property type="match status" value="1"/>
</dbReference>
<feature type="transmembrane region" description="Helical" evidence="5">
    <location>
        <begin position="46"/>
        <end position="65"/>
    </location>
</feature>
<dbReference type="Pfam" id="PF00520">
    <property type="entry name" value="Ion_trans"/>
    <property type="match status" value="1"/>
</dbReference>
<feature type="non-terminal residue" evidence="7">
    <location>
        <position position="1"/>
    </location>
</feature>
<dbReference type="Proteomes" id="UP001189429">
    <property type="component" value="Unassembled WGS sequence"/>
</dbReference>
<dbReference type="Gene3D" id="1.20.120.350">
    <property type="entry name" value="Voltage-gated potassium channels. Chain C"/>
    <property type="match status" value="1"/>
</dbReference>
<organism evidence="7 8">
    <name type="scientific">Prorocentrum cordatum</name>
    <dbReference type="NCBI Taxonomy" id="2364126"/>
    <lineage>
        <taxon>Eukaryota</taxon>
        <taxon>Sar</taxon>
        <taxon>Alveolata</taxon>
        <taxon>Dinophyceae</taxon>
        <taxon>Prorocentrales</taxon>
        <taxon>Prorocentraceae</taxon>
        <taxon>Prorocentrum</taxon>
    </lineage>
</organism>
<accession>A0ABN9PCD8</accession>
<evidence type="ECO:0000256" key="5">
    <source>
        <dbReference type="SAM" id="Phobius"/>
    </source>
</evidence>
<comment type="caution">
    <text evidence="7">The sequence shown here is derived from an EMBL/GenBank/DDBJ whole genome shotgun (WGS) entry which is preliminary data.</text>
</comment>